<keyword evidence="1" id="KW-0677">Repeat</keyword>
<dbReference type="SUPFAM" id="SSF81901">
    <property type="entry name" value="HCP-like"/>
    <property type="match status" value="1"/>
</dbReference>
<feature type="compositionally biased region" description="Acidic residues" evidence="4">
    <location>
        <begin position="980"/>
        <end position="993"/>
    </location>
</feature>
<accession>A0A2N1PK78</accession>
<protein>
    <recommendedName>
        <fullName evidence="7">Protein unc-45 homolog B</fullName>
    </recommendedName>
</protein>
<dbReference type="PROSITE" id="PS50005">
    <property type="entry name" value="TPR"/>
    <property type="match status" value="1"/>
</dbReference>
<evidence type="ECO:0000256" key="1">
    <source>
        <dbReference type="ARBA" id="ARBA00022737"/>
    </source>
</evidence>
<dbReference type="SUPFAM" id="SSF48452">
    <property type="entry name" value="TPR-like"/>
    <property type="match status" value="1"/>
</dbReference>
<feature type="region of interest" description="Disordered" evidence="4">
    <location>
        <begin position="906"/>
        <end position="934"/>
    </location>
</feature>
<comment type="caution">
    <text evidence="5">The sequence shown here is derived from an EMBL/GenBank/DDBJ whole genome shotgun (WGS) entry which is preliminary data.</text>
</comment>
<dbReference type="Gene3D" id="1.25.40.10">
    <property type="entry name" value="Tetratricopeptide repeat domain"/>
    <property type="match status" value="3"/>
</dbReference>
<proteinExistence type="predicted"/>
<evidence type="ECO:0000256" key="4">
    <source>
        <dbReference type="SAM" id="MobiDB-lite"/>
    </source>
</evidence>
<name>A0A2N1PK78_9BACT</name>
<organism evidence="5 6">
    <name type="scientific">Candidatus Wallbacteria bacterium HGW-Wallbacteria-1</name>
    <dbReference type="NCBI Taxonomy" id="2013854"/>
    <lineage>
        <taxon>Bacteria</taxon>
        <taxon>Candidatus Walliibacteriota</taxon>
    </lineage>
</organism>
<dbReference type="PANTHER" id="PTHR45586:SF1">
    <property type="entry name" value="LIPOPOLYSACCHARIDE ASSEMBLY PROTEIN B"/>
    <property type="match status" value="1"/>
</dbReference>
<dbReference type="InterPro" id="IPR019734">
    <property type="entry name" value="TPR_rpt"/>
</dbReference>
<feature type="region of interest" description="Disordered" evidence="4">
    <location>
        <begin position="962"/>
        <end position="1026"/>
    </location>
</feature>
<dbReference type="Proteomes" id="UP000233256">
    <property type="component" value="Unassembled WGS sequence"/>
</dbReference>
<gene>
    <name evidence="5" type="ORF">CVV64_17510</name>
</gene>
<evidence type="ECO:0000313" key="6">
    <source>
        <dbReference type="Proteomes" id="UP000233256"/>
    </source>
</evidence>
<evidence type="ECO:0000313" key="5">
    <source>
        <dbReference type="EMBL" id="PKK88719.1"/>
    </source>
</evidence>
<evidence type="ECO:0008006" key="7">
    <source>
        <dbReference type="Google" id="ProtNLM"/>
    </source>
</evidence>
<feature type="region of interest" description="Disordered" evidence="4">
    <location>
        <begin position="70"/>
        <end position="89"/>
    </location>
</feature>
<feature type="compositionally biased region" description="Low complexity" evidence="4">
    <location>
        <begin position="798"/>
        <end position="810"/>
    </location>
</feature>
<dbReference type="SUPFAM" id="SSF48371">
    <property type="entry name" value="ARM repeat"/>
    <property type="match status" value="1"/>
</dbReference>
<dbReference type="InterPro" id="IPR011990">
    <property type="entry name" value="TPR-like_helical_dom_sf"/>
</dbReference>
<feature type="compositionally biased region" description="Basic and acidic residues" evidence="4">
    <location>
        <begin position="913"/>
        <end position="934"/>
    </location>
</feature>
<dbReference type="InterPro" id="IPR004155">
    <property type="entry name" value="PBS_lyase_HEAT"/>
</dbReference>
<dbReference type="SMART" id="SM00028">
    <property type="entry name" value="TPR"/>
    <property type="match status" value="3"/>
</dbReference>
<reference evidence="5 6" key="1">
    <citation type="journal article" date="2017" name="ISME J.">
        <title>Potential for microbial H2 and metal transformations associated with novel bacteria and archaea in deep terrestrial subsurface sediments.</title>
        <authorList>
            <person name="Hernsdorf A.W."/>
            <person name="Amano Y."/>
            <person name="Miyakawa K."/>
            <person name="Ise K."/>
            <person name="Suzuki Y."/>
            <person name="Anantharaman K."/>
            <person name="Probst A."/>
            <person name="Burstein D."/>
            <person name="Thomas B.C."/>
            <person name="Banfield J.F."/>
        </authorList>
    </citation>
    <scope>NUCLEOTIDE SEQUENCE [LARGE SCALE GENOMIC DNA]</scope>
    <source>
        <strain evidence="5">HGW-Wallbacteria-1</strain>
    </source>
</reference>
<dbReference type="InterPro" id="IPR016024">
    <property type="entry name" value="ARM-type_fold"/>
</dbReference>
<feature type="region of interest" description="Disordered" evidence="4">
    <location>
        <begin position="798"/>
        <end position="836"/>
    </location>
</feature>
<feature type="region of interest" description="Disordered" evidence="4">
    <location>
        <begin position="854"/>
        <end position="886"/>
    </location>
</feature>
<dbReference type="PANTHER" id="PTHR45586">
    <property type="entry name" value="TPR REPEAT-CONTAINING PROTEIN PA4667"/>
    <property type="match status" value="1"/>
</dbReference>
<feature type="repeat" description="TPR" evidence="3">
    <location>
        <begin position="1059"/>
        <end position="1092"/>
    </location>
</feature>
<dbReference type="SMART" id="SM00567">
    <property type="entry name" value="EZ_HEAT"/>
    <property type="match status" value="2"/>
</dbReference>
<dbReference type="InterPro" id="IPR011989">
    <property type="entry name" value="ARM-like"/>
</dbReference>
<sequence>MSNLEQLLKNLRDGDASLKKLSIQTLAKQPFDRRIYDAMAAAASADSSQEVRYFARKALAFIEKKNGMERAEAPSASADSTGGKPDPVGQDAAVEAALRSSDPKKIMAGLQAVANGRMTSFVPMIQSILTPETHPVVVANAAKIIGTLAGGQGITFLSTLLEHPDPRVRANAVEGLGLTRSASAIPHIMRALKDSDNRVKANALSLLEKVGAVNVARILDQMLSSQAISLRDSAIWAASRLKGREIGEVLVKALNSESDSELQIKILQALGEREPNEVLRGLSEFGDSIVSRTVSGGHYDPAVLKAFEVMLKSIMGRGDELIRDYVSAILSRITSPSGQSDSLSVSLSDSVDAASAVVQPGGSTGASSSPVAERIIVSAAASSASASADSSVDMSDDDSERKAKAMASMLLVPMGTPQGGPGEVKTNEWERILETLGEPVNPESLSEEKRAEIADFLGTIEVWRNNGYNVEPLFRALGRRQDELEGIFDRYACLIQRCNKLATRFKRLDVSLFKDDVVDISLNLKNPTMVEELEIKVSGLENRVRESKQDYVARLERYKAGGFDVKNLEIAMIENLKTIKDEFDSFEKRTGDLLELKEHIKPFRCKAFTEKLQEIDTLFGEAGNIPRIKTEIEALSQEFEKMINRHREEVDRWEKYGLDTSQLKRAIAARDMDLIELQVGSLKESVRTIDEIERKFRMLDHEIFSDRLTELRKGIKNPAAIKGINFDLDELLKHQNEELNALKTLAEKWGQAGYDVSTLHACCSESLTWARKVFADFREANNLEEKLPEIAGSTMAISSAGSAGASPARQSEADSTAAADHPPHPHSDDQGDDDMPAIEWWNLDFSLLREYLGDDMPEGADQFDSSDSANEAGESETDSGEPGHQDDLRLQKAVEASEEMAEIYGSMSANEKTAMEKRNEDSFEQLKADDRSEVDAAGREIFGKTENEISSEDVYEFQGLGATSDEHSASGKGSFAGDSEISEIDSGSSDEDLAPSTSGIDSESDDVSSVGAEVVSKPPREPRKPLSPKAWAAIGVAAIILGTIMTVAAIRFYKVKYSAAYHISVAEEYIAQKDYRKAVDSYRIALTIKPDNSTAALGRVDAYLTLGTSLRETLKDREAFLAMADEDLNSLLKSSDSDVKKAVKKIQKDLKARLADLYVEITGARKLSNKEKVTLLDKALKLNPRGKQVQEIKYQLAEISIEQQQLDKAIEILEALVSDGTKLKKIPRQLAKAYFSLYKKENEPRAGMKYLERAVELDPEPRYKTSLQNIYREMAESTSDLDEKIRILSNALSLDEGNVLMRENLVELLHEKIRISAGIEEKLECFKTLEKYESDNPNNFREVVRLTYDKALNTTDAKVRLELLQYVEKNMDKPDQGLKGHIRNTYLEIGDSVENTDEKEKWYRKAYDMSPEDKSVTRRLSKVYIKRGNESDKFSSKELNYKNAQKYDPESQTVKLIYAALYYNRGVSSTDSKEKIFNFEESLKIDEGFLEVLNNLAIEYGKLGGTDNELKMLNYLKRSYAIDPTDETVKHNLALFFYNYAVREGDKAKKIQLYKKALEIDDTLEAARENHKLLTTKVFRVKDETGNIVLKSASQMKIRERPEIQDYKAYGPVDMEYLMSLELEAEKSR</sequence>
<dbReference type="Pfam" id="PF13646">
    <property type="entry name" value="HEAT_2"/>
    <property type="match status" value="1"/>
</dbReference>
<dbReference type="Gene3D" id="1.25.10.10">
    <property type="entry name" value="Leucine-rich Repeat Variant"/>
    <property type="match status" value="1"/>
</dbReference>
<dbReference type="EMBL" id="PGXC01000036">
    <property type="protein sequence ID" value="PKK88719.1"/>
    <property type="molecule type" value="Genomic_DNA"/>
</dbReference>
<keyword evidence="2 3" id="KW-0802">TPR repeat</keyword>
<dbReference type="InterPro" id="IPR051012">
    <property type="entry name" value="CellSynth/LPSAsmb/PSIAsmb"/>
</dbReference>
<evidence type="ECO:0000256" key="3">
    <source>
        <dbReference type="PROSITE-ProRule" id="PRU00339"/>
    </source>
</evidence>
<evidence type="ECO:0000256" key="2">
    <source>
        <dbReference type="ARBA" id="ARBA00022803"/>
    </source>
</evidence>